<dbReference type="Proteomes" id="UP000500961">
    <property type="component" value="Chromosome"/>
</dbReference>
<evidence type="ECO:0000256" key="6">
    <source>
        <dbReference type="ARBA" id="ARBA00023136"/>
    </source>
</evidence>
<evidence type="ECO:0000256" key="1">
    <source>
        <dbReference type="ARBA" id="ARBA00004571"/>
    </source>
</evidence>
<dbReference type="KEGG" id="ttz:FHG85_08035"/>
<dbReference type="Gene3D" id="2.40.170.20">
    <property type="entry name" value="TonB-dependent receptor, beta-barrel domain"/>
    <property type="match status" value="1"/>
</dbReference>
<comment type="subcellular location">
    <subcellularLocation>
        <location evidence="1 8">Cell outer membrane</location>
        <topology evidence="1 8">Multi-pass membrane protein</topology>
    </subcellularLocation>
</comment>
<sequence>MRMKNFFKSVTMRFSKWSHKGYGVFESIRNVVNIGVLPLSYCLLAMPMATFAQTDSVTVSKNVDIEEVVVNARKKASTYSELTRVVSVVSRDELGQRKATSLGELLEQVAAIDIRQRGTHGVQADINLRGGTFDQVLVLLNGINVTDPQTGHHNLNIPVDLDAIERIEILQGPGAREYGPGAFAGAINIITKPDGDNHGNLSVFAAEHGLLKSNLSQNISKNNFKTFISASYDKSNGYIDNTDFKRLNLYSHSTYKLSNGEVYLFAGYQDKGFGANSFYTPKFPNQYEATKALLGSFGYDMQMGYFTLKAATYYRKHTDRFELFRENPASWYTGHNYHATDVYGVKMSGNRIYSWGKTDLGVELRREEILSNKLGSELVDSVKAWGEDAYYTKGDSRNSFIAFASQAVYLNGFAISAGGQFYHSNKFGNNWTWGVDLSYGLTSMLRPFASVNRSFRLPTFTDLYYQGPTNMGNPNLKAEFATTYEGGVKFNHKLVHSELSFYYREGNDIIDWVKAPSEMVWTTTNYTKLNTLGANVYLSVNTTNLNFFTNKISLSYSFANNEKPKGDLDSYYVLDNLKHNLSIAGYHTFPKGFYLNWTLRYQERYGEYLKYVDASTSIQTPYPNVWLLDLRAGYSFKNINVFVDASNALDQEYVDIANVTQPGRWVGIGINYNFNL</sequence>
<keyword evidence="3 8" id="KW-1134">Transmembrane beta strand</keyword>
<keyword evidence="13" id="KW-1185">Reference proteome</keyword>
<organism evidence="12 13">
    <name type="scientific">Tenuifilum thalassicum</name>
    <dbReference type="NCBI Taxonomy" id="2590900"/>
    <lineage>
        <taxon>Bacteria</taxon>
        <taxon>Pseudomonadati</taxon>
        <taxon>Bacteroidota</taxon>
        <taxon>Bacteroidia</taxon>
        <taxon>Bacteroidales</taxon>
        <taxon>Tenuifilaceae</taxon>
        <taxon>Tenuifilum</taxon>
    </lineage>
</organism>
<feature type="domain" description="TonB-dependent receptor-like beta-barrel" evidence="10">
    <location>
        <begin position="243"/>
        <end position="647"/>
    </location>
</feature>
<dbReference type="InterPro" id="IPR012910">
    <property type="entry name" value="Plug_dom"/>
</dbReference>
<gene>
    <name evidence="12" type="ORF">FHG85_08035</name>
</gene>
<dbReference type="Pfam" id="PF00593">
    <property type="entry name" value="TonB_dep_Rec_b-barrel"/>
    <property type="match status" value="1"/>
</dbReference>
<proteinExistence type="inferred from homology"/>
<dbReference type="GO" id="GO:0015344">
    <property type="term" value="F:siderophore uptake transmembrane transporter activity"/>
    <property type="evidence" value="ECO:0007669"/>
    <property type="project" value="TreeGrafter"/>
</dbReference>
<dbReference type="PANTHER" id="PTHR30069:SF50">
    <property type="entry name" value="TONB-DEPENDENT RECEPTOR HI_1217-RELATED"/>
    <property type="match status" value="1"/>
</dbReference>
<dbReference type="InterPro" id="IPR000531">
    <property type="entry name" value="Beta-barrel_TonB"/>
</dbReference>
<keyword evidence="6 8" id="KW-0472">Membrane</keyword>
<evidence type="ECO:0000256" key="2">
    <source>
        <dbReference type="ARBA" id="ARBA00022448"/>
    </source>
</evidence>
<dbReference type="GO" id="GO:0044718">
    <property type="term" value="P:siderophore transmembrane transport"/>
    <property type="evidence" value="ECO:0007669"/>
    <property type="project" value="TreeGrafter"/>
</dbReference>
<evidence type="ECO:0000256" key="7">
    <source>
        <dbReference type="ARBA" id="ARBA00023237"/>
    </source>
</evidence>
<evidence type="ECO:0000256" key="8">
    <source>
        <dbReference type="PROSITE-ProRule" id="PRU01360"/>
    </source>
</evidence>
<dbReference type="SUPFAM" id="SSF56935">
    <property type="entry name" value="Porins"/>
    <property type="match status" value="1"/>
</dbReference>
<dbReference type="InterPro" id="IPR037066">
    <property type="entry name" value="Plug_dom_sf"/>
</dbReference>
<dbReference type="AlphaFoldDB" id="A0A7D3XEG5"/>
<keyword evidence="7 8" id="KW-0998">Cell outer membrane</keyword>
<reference evidence="12 13" key="1">
    <citation type="submission" date="2019-07" db="EMBL/GenBank/DDBJ databases">
        <title>Thalassofilum flectens gen. nov., sp. nov., a novel moderate thermophilic anaerobe from a shallow sea hot spring in Kunashir Island (Russia), representing a new family in the order Bacteroidales, and proposal of Thalassofilacea fam. nov.</title>
        <authorList>
            <person name="Kochetkova T.V."/>
            <person name="Podosokorskaya O.A."/>
            <person name="Novikov A."/>
            <person name="Elcheninov A.G."/>
            <person name="Toshchakov S.V."/>
            <person name="Kublanov I.V."/>
        </authorList>
    </citation>
    <scope>NUCLEOTIDE SEQUENCE [LARGE SCALE GENOMIC DNA]</scope>
    <source>
        <strain evidence="12 13">38-H</strain>
    </source>
</reference>
<keyword evidence="2 8" id="KW-0813">Transport</keyword>
<keyword evidence="12" id="KW-0675">Receptor</keyword>
<protein>
    <submittedName>
        <fullName evidence="12">TonB-dependent receptor</fullName>
    </submittedName>
</protein>
<dbReference type="InterPro" id="IPR036942">
    <property type="entry name" value="Beta-barrel_TonB_sf"/>
</dbReference>
<dbReference type="PROSITE" id="PS52016">
    <property type="entry name" value="TONB_DEPENDENT_REC_3"/>
    <property type="match status" value="1"/>
</dbReference>
<dbReference type="Pfam" id="PF07715">
    <property type="entry name" value="Plug"/>
    <property type="match status" value="1"/>
</dbReference>
<evidence type="ECO:0000256" key="9">
    <source>
        <dbReference type="RuleBase" id="RU003357"/>
    </source>
</evidence>
<accession>A0A7D3XEG5</accession>
<evidence type="ECO:0000259" key="11">
    <source>
        <dbReference type="Pfam" id="PF07715"/>
    </source>
</evidence>
<comment type="similarity">
    <text evidence="8 9">Belongs to the TonB-dependent receptor family.</text>
</comment>
<dbReference type="InterPro" id="IPR039426">
    <property type="entry name" value="TonB-dep_rcpt-like"/>
</dbReference>
<keyword evidence="4 8" id="KW-0812">Transmembrane</keyword>
<dbReference type="GO" id="GO:0009279">
    <property type="term" value="C:cell outer membrane"/>
    <property type="evidence" value="ECO:0007669"/>
    <property type="project" value="UniProtKB-SubCell"/>
</dbReference>
<evidence type="ECO:0000313" key="12">
    <source>
        <dbReference type="EMBL" id="QKG80212.1"/>
    </source>
</evidence>
<dbReference type="PANTHER" id="PTHR30069">
    <property type="entry name" value="TONB-DEPENDENT OUTER MEMBRANE RECEPTOR"/>
    <property type="match status" value="1"/>
</dbReference>
<evidence type="ECO:0000313" key="13">
    <source>
        <dbReference type="Proteomes" id="UP000500961"/>
    </source>
</evidence>
<dbReference type="Gene3D" id="2.170.130.10">
    <property type="entry name" value="TonB-dependent receptor, plug domain"/>
    <property type="match status" value="1"/>
</dbReference>
<evidence type="ECO:0000259" key="10">
    <source>
        <dbReference type="Pfam" id="PF00593"/>
    </source>
</evidence>
<evidence type="ECO:0000256" key="3">
    <source>
        <dbReference type="ARBA" id="ARBA00022452"/>
    </source>
</evidence>
<evidence type="ECO:0000256" key="4">
    <source>
        <dbReference type="ARBA" id="ARBA00022692"/>
    </source>
</evidence>
<name>A0A7D3XEG5_9BACT</name>
<dbReference type="RefSeq" id="WP_173074741.1">
    <property type="nucleotide sequence ID" value="NZ_CP041345.1"/>
</dbReference>
<evidence type="ECO:0000256" key="5">
    <source>
        <dbReference type="ARBA" id="ARBA00023077"/>
    </source>
</evidence>
<dbReference type="EMBL" id="CP041345">
    <property type="protein sequence ID" value="QKG80212.1"/>
    <property type="molecule type" value="Genomic_DNA"/>
</dbReference>
<feature type="domain" description="TonB-dependent receptor plug" evidence="11">
    <location>
        <begin position="81"/>
        <end position="186"/>
    </location>
</feature>
<keyword evidence="5 9" id="KW-0798">TonB box</keyword>